<dbReference type="FunFam" id="1.10.30.10:FF:000016">
    <property type="entry name" value="FACT complex subunit SSRP1"/>
    <property type="match status" value="1"/>
</dbReference>
<dbReference type="PROSITE" id="PS50118">
    <property type="entry name" value="HMG_BOX_2"/>
    <property type="match status" value="2"/>
</dbReference>
<keyword evidence="5" id="KW-0677">Repeat</keyword>
<keyword evidence="6 8" id="KW-0238">DNA-binding</keyword>
<evidence type="ECO:0000256" key="2">
    <source>
        <dbReference type="ARBA" id="ARBA00004286"/>
    </source>
</evidence>
<dbReference type="SMART" id="SM00398">
    <property type="entry name" value="HMG"/>
    <property type="match status" value="2"/>
</dbReference>
<dbReference type="GO" id="GO:0003677">
    <property type="term" value="F:DNA binding"/>
    <property type="evidence" value="ECO:0007669"/>
    <property type="project" value="UniProtKB-UniRule"/>
</dbReference>
<comment type="caution">
    <text evidence="11">The sequence shown here is derived from an EMBL/GenBank/DDBJ whole genome shotgun (WGS) entry which is preliminary data.</text>
</comment>
<name>A0A3M7PCC8_BRAPC</name>
<feature type="DNA-binding region" description="HMG box" evidence="8">
    <location>
        <begin position="148"/>
        <end position="216"/>
    </location>
</feature>
<comment type="subcellular location">
    <subcellularLocation>
        <location evidence="2">Chromosome</location>
    </subcellularLocation>
    <subcellularLocation>
        <location evidence="1">Nucleus</location>
    </subcellularLocation>
</comment>
<dbReference type="Pfam" id="PF00505">
    <property type="entry name" value="HMG_box"/>
    <property type="match status" value="1"/>
</dbReference>
<dbReference type="SUPFAM" id="SSF47095">
    <property type="entry name" value="HMG-box"/>
    <property type="match status" value="2"/>
</dbReference>
<dbReference type="PRINTS" id="PR00886">
    <property type="entry name" value="HIGHMOBLTY12"/>
</dbReference>
<dbReference type="InterPro" id="IPR036910">
    <property type="entry name" value="HMG_box_dom_sf"/>
</dbReference>
<dbReference type="CDD" id="cd21978">
    <property type="entry name" value="HMG-box_HMGB_rpt1"/>
    <property type="match status" value="1"/>
</dbReference>
<proteinExistence type="inferred from homology"/>
<feature type="domain" description="HMG box" evidence="10">
    <location>
        <begin position="59"/>
        <end position="129"/>
    </location>
</feature>
<dbReference type="InterPro" id="IPR050342">
    <property type="entry name" value="HMGB"/>
</dbReference>
<feature type="region of interest" description="Disordered" evidence="9">
    <location>
        <begin position="219"/>
        <end position="239"/>
    </location>
</feature>
<feature type="domain" description="HMG box" evidence="10">
    <location>
        <begin position="148"/>
        <end position="216"/>
    </location>
</feature>
<dbReference type="EMBL" id="REGN01012255">
    <property type="protein sequence ID" value="RMZ96374.1"/>
    <property type="molecule type" value="Genomic_DNA"/>
</dbReference>
<feature type="compositionally biased region" description="Acidic residues" evidence="9">
    <location>
        <begin position="225"/>
        <end position="239"/>
    </location>
</feature>
<evidence type="ECO:0000313" key="12">
    <source>
        <dbReference type="Proteomes" id="UP000276133"/>
    </source>
</evidence>
<dbReference type="Proteomes" id="UP000276133">
    <property type="component" value="Unassembled WGS sequence"/>
</dbReference>
<evidence type="ECO:0000256" key="4">
    <source>
        <dbReference type="ARBA" id="ARBA00022454"/>
    </source>
</evidence>
<evidence type="ECO:0000256" key="1">
    <source>
        <dbReference type="ARBA" id="ARBA00004123"/>
    </source>
</evidence>
<evidence type="ECO:0000256" key="3">
    <source>
        <dbReference type="ARBA" id="ARBA00008774"/>
    </source>
</evidence>
<dbReference type="FunFam" id="1.10.30.10:FF:000013">
    <property type="entry name" value="High mobility group protein B3"/>
    <property type="match status" value="1"/>
</dbReference>
<feature type="non-terminal residue" evidence="11">
    <location>
        <position position="1"/>
    </location>
</feature>
<dbReference type="GO" id="GO:0005634">
    <property type="term" value="C:nucleus"/>
    <property type="evidence" value="ECO:0007669"/>
    <property type="project" value="UniProtKB-SubCell"/>
</dbReference>
<keyword evidence="4" id="KW-0158">Chromosome</keyword>
<keyword evidence="7 8" id="KW-0539">Nucleus</keyword>
<feature type="DNA-binding region" description="HMG box" evidence="8">
    <location>
        <begin position="59"/>
        <end position="129"/>
    </location>
</feature>
<keyword evidence="12" id="KW-1185">Reference proteome</keyword>
<dbReference type="OrthoDB" id="498543at2759"/>
<dbReference type="Gene3D" id="1.10.30.10">
    <property type="entry name" value="High mobility group box domain"/>
    <property type="match status" value="2"/>
</dbReference>
<evidence type="ECO:0000313" key="11">
    <source>
        <dbReference type="EMBL" id="RMZ96374.1"/>
    </source>
</evidence>
<evidence type="ECO:0000256" key="8">
    <source>
        <dbReference type="PROSITE-ProRule" id="PRU00267"/>
    </source>
</evidence>
<dbReference type="PANTHER" id="PTHR48112">
    <property type="entry name" value="HIGH MOBILITY GROUP PROTEIN DSP1"/>
    <property type="match status" value="1"/>
</dbReference>
<dbReference type="PANTHER" id="PTHR48112:SF32">
    <property type="entry name" value="HIGH MOBILITY GROUP PROTEIN B3"/>
    <property type="match status" value="1"/>
</dbReference>
<feature type="region of interest" description="Disordered" evidence="9">
    <location>
        <begin position="122"/>
        <end position="148"/>
    </location>
</feature>
<sequence>SWLEQVRDMDPSMYMMNHQQQYMMQQQMMQQQQQQQTNFINTANMVSHIQEKEAKTKKPKGRMSAYTYFVQMCREEHRKKHPNESVNFTEFSKKCAERWKQMNEPEKKRFADMAVKDKVRYDKEMASYAPPTEAGGRRKKKKKDPNAPKRPLSAFFLFCADERPNVKALYPQYSVGETAKELGERWNKVSAELKAQYEAKVALDKTRYERDMENYKNKIARGDSVVDDEEEEDVEDDEE</sequence>
<dbReference type="GO" id="GO:0005694">
    <property type="term" value="C:chromosome"/>
    <property type="evidence" value="ECO:0007669"/>
    <property type="project" value="UniProtKB-SubCell"/>
</dbReference>
<dbReference type="Pfam" id="PF09011">
    <property type="entry name" value="HMG_box_2"/>
    <property type="match status" value="1"/>
</dbReference>
<evidence type="ECO:0000256" key="6">
    <source>
        <dbReference type="ARBA" id="ARBA00023125"/>
    </source>
</evidence>
<evidence type="ECO:0000256" key="5">
    <source>
        <dbReference type="ARBA" id="ARBA00022737"/>
    </source>
</evidence>
<gene>
    <name evidence="11" type="ORF">BpHYR1_039830</name>
</gene>
<reference evidence="11 12" key="1">
    <citation type="journal article" date="2018" name="Sci. Rep.">
        <title>Genomic signatures of local adaptation to the degree of environmental predictability in rotifers.</title>
        <authorList>
            <person name="Franch-Gras L."/>
            <person name="Hahn C."/>
            <person name="Garcia-Roger E.M."/>
            <person name="Carmona M.J."/>
            <person name="Serra M."/>
            <person name="Gomez A."/>
        </authorList>
    </citation>
    <scope>NUCLEOTIDE SEQUENCE [LARGE SCALE GENOMIC DNA]</scope>
    <source>
        <strain evidence="11">HYR1</strain>
    </source>
</reference>
<evidence type="ECO:0000259" key="10">
    <source>
        <dbReference type="PROSITE" id="PS50118"/>
    </source>
</evidence>
<dbReference type="STRING" id="10195.A0A3M7PCC8"/>
<protein>
    <submittedName>
        <fullName evidence="11">High mobility group DSP1</fullName>
    </submittedName>
</protein>
<accession>A0A3M7PCC8</accession>
<evidence type="ECO:0000256" key="9">
    <source>
        <dbReference type="SAM" id="MobiDB-lite"/>
    </source>
</evidence>
<organism evidence="11 12">
    <name type="scientific">Brachionus plicatilis</name>
    <name type="common">Marine rotifer</name>
    <name type="synonym">Brachionus muelleri</name>
    <dbReference type="NCBI Taxonomy" id="10195"/>
    <lineage>
        <taxon>Eukaryota</taxon>
        <taxon>Metazoa</taxon>
        <taxon>Spiralia</taxon>
        <taxon>Gnathifera</taxon>
        <taxon>Rotifera</taxon>
        <taxon>Eurotatoria</taxon>
        <taxon>Monogononta</taxon>
        <taxon>Pseudotrocha</taxon>
        <taxon>Ploima</taxon>
        <taxon>Brachionidae</taxon>
        <taxon>Brachionus</taxon>
    </lineage>
</organism>
<comment type="similarity">
    <text evidence="3">Belongs to the HMGB family.</text>
</comment>
<dbReference type="InterPro" id="IPR009071">
    <property type="entry name" value="HMG_box_dom"/>
</dbReference>
<dbReference type="AlphaFoldDB" id="A0A3M7PCC8"/>
<evidence type="ECO:0000256" key="7">
    <source>
        <dbReference type="ARBA" id="ARBA00023242"/>
    </source>
</evidence>